<dbReference type="AlphaFoldDB" id="A0A4R6UV81"/>
<keyword evidence="2" id="KW-1185">Reference proteome</keyword>
<dbReference type="RefSeq" id="WP_133588285.1">
    <property type="nucleotide sequence ID" value="NZ_CP037953.1"/>
</dbReference>
<dbReference type="OrthoDB" id="6262169at2"/>
<dbReference type="EMBL" id="SNYM01000003">
    <property type="protein sequence ID" value="TDQ49723.1"/>
    <property type="molecule type" value="Genomic_DNA"/>
</dbReference>
<reference evidence="1 2" key="1">
    <citation type="submission" date="2019-03" db="EMBL/GenBank/DDBJ databases">
        <title>Genomic Encyclopedia of Type Strains, Phase IV (KMG-IV): sequencing the most valuable type-strain genomes for metagenomic binning, comparative biology and taxonomic classification.</title>
        <authorList>
            <person name="Goeker M."/>
        </authorList>
    </citation>
    <scope>NUCLEOTIDE SEQUENCE [LARGE SCALE GENOMIC DNA]</scope>
    <source>
        <strain evidence="1 2">DSM 103792</strain>
    </source>
</reference>
<comment type="caution">
    <text evidence="1">The sequence shown here is derived from an EMBL/GenBank/DDBJ whole genome shotgun (WGS) entry which is preliminary data.</text>
</comment>
<dbReference type="Proteomes" id="UP000295375">
    <property type="component" value="Unassembled WGS sequence"/>
</dbReference>
<name>A0A4R6UV81_9GAMM</name>
<proteinExistence type="predicted"/>
<evidence type="ECO:0000313" key="1">
    <source>
        <dbReference type="EMBL" id="TDQ49723.1"/>
    </source>
</evidence>
<protein>
    <submittedName>
        <fullName evidence="1">Uncharacterized protein</fullName>
    </submittedName>
</protein>
<sequence length="152" mass="17176">MKAVIVGVLWGASVSAAELTPFAFDASIAPGDRSRESQIRAAHEAIENGGGNRHAARLAILYSMDGKTGARWTMEEEGQGYVIARNDIKGNTLLVKVEYDERYVQIKFHHGFDDFHCENLVGDYCYDNHRHYYNFVARLRKSIIKQLAELNQ</sequence>
<gene>
    <name evidence="1" type="ORF">EV696_10392</name>
</gene>
<organism evidence="1 2">
    <name type="scientific">Permianibacter aggregans</name>
    <dbReference type="NCBI Taxonomy" id="1510150"/>
    <lineage>
        <taxon>Bacteria</taxon>
        <taxon>Pseudomonadati</taxon>
        <taxon>Pseudomonadota</taxon>
        <taxon>Gammaproteobacteria</taxon>
        <taxon>Pseudomonadales</taxon>
        <taxon>Pseudomonadaceae</taxon>
        <taxon>Permianibacter</taxon>
    </lineage>
</organism>
<accession>A0A4R6UV81</accession>
<evidence type="ECO:0000313" key="2">
    <source>
        <dbReference type="Proteomes" id="UP000295375"/>
    </source>
</evidence>